<evidence type="ECO:0000313" key="2">
    <source>
        <dbReference type="EMBL" id="ETO15556.1"/>
    </source>
</evidence>
<sequence length="176" mass="20573">MQNLIPKKKTCENIFQKQKKNNFLKTLSNNNSISKLSDNCIGDVVNQITLLSFGGANKSNNYNEWVPFTDVHNHLIIIESYCDNYNGVRALIGGSNNHLLFITYYQNNISVFDLNTFQFIKYKRLPIYSGILGVNFLFYPTVLYHYFVPNSENGRRQETMKTNKQNYQIPNFQRTY</sequence>
<keyword evidence="1" id="KW-0812">Transmembrane</keyword>
<accession>X6MPF4</accession>
<name>X6MPF4_RETFI</name>
<proteinExistence type="predicted"/>
<keyword evidence="1" id="KW-0472">Membrane</keyword>
<dbReference type="Proteomes" id="UP000023152">
    <property type="component" value="Unassembled WGS sequence"/>
</dbReference>
<organism evidence="2 3">
    <name type="scientific">Reticulomyxa filosa</name>
    <dbReference type="NCBI Taxonomy" id="46433"/>
    <lineage>
        <taxon>Eukaryota</taxon>
        <taxon>Sar</taxon>
        <taxon>Rhizaria</taxon>
        <taxon>Retaria</taxon>
        <taxon>Foraminifera</taxon>
        <taxon>Monothalamids</taxon>
        <taxon>Reticulomyxidae</taxon>
        <taxon>Reticulomyxa</taxon>
    </lineage>
</organism>
<evidence type="ECO:0000313" key="3">
    <source>
        <dbReference type="Proteomes" id="UP000023152"/>
    </source>
</evidence>
<keyword evidence="1" id="KW-1133">Transmembrane helix</keyword>
<reference evidence="2 3" key="1">
    <citation type="journal article" date="2013" name="Curr. Biol.">
        <title>The Genome of the Foraminiferan Reticulomyxa filosa.</title>
        <authorList>
            <person name="Glockner G."/>
            <person name="Hulsmann N."/>
            <person name="Schleicher M."/>
            <person name="Noegel A.A."/>
            <person name="Eichinger L."/>
            <person name="Gallinger C."/>
            <person name="Pawlowski J."/>
            <person name="Sierra R."/>
            <person name="Euteneuer U."/>
            <person name="Pillet L."/>
            <person name="Moustafa A."/>
            <person name="Platzer M."/>
            <person name="Groth M."/>
            <person name="Szafranski K."/>
            <person name="Schliwa M."/>
        </authorList>
    </citation>
    <scope>NUCLEOTIDE SEQUENCE [LARGE SCALE GENOMIC DNA]</scope>
</reference>
<feature type="transmembrane region" description="Helical" evidence="1">
    <location>
        <begin position="125"/>
        <end position="147"/>
    </location>
</feature>
<protein>
    <submittedName>
        <fullName evidence="2">Uncharacterized protein</fullName>
    </submittedName>
</protein>
<comment type="caution">
    <text evidence="2">The sequence shown here is derived from an EMBL/GenBank/DDBJ whole genome shotgun (WGS) entry which is preliminary data.</text>
</comment>
<dbReference type="AlphaFoldDB" id="X6MPF4"/>
<dbReference type="EMBL" id="ASPP01019015">
    <property type="protein sequence ID" value="ETO15556.1"/>
    <property type="molecule type" value="Genomic_DNA"/>
</dbReference>
<gene>
    <name evidence="2" type="ORF">RFI_21808</name>
</gene>
<evidence type="ECO:0000256" key="1">
    <source>
        <dbReference type="SAM" id="Phobius"/>
    </source>
</evidence>
<keyword evidence="3" id="KW-1185">Reference proteome</keyword>